<accession>A0A837D5M9</accession>
<feature type="chain" id="PRO_5038689325" description="Peptidyl-prolyl cis-trans isomerase" evidence="7">
    <location>
        <begin position="22"/>
        <end position="189"/>
    </location>
</feature>
<organism evidence="9 10">
    <name type="scientific">Saccharomonospora viridis</name>
    <dbReference type="NCBI Taxonomy" id="1852"/>
    <lineage>
        <taxon>Bacteria</taxon>
        <taxon>Bacillati</taxon>
        <taxon>Actinomycetota</taxon>
        <taxon>Actinomycetes</taxon>
        <taxon>Pseudonocardiales</taxon>
        <taxon>Pseudonocardiaceae</taxon>
        <taxon>Saccharomonospora</taxon>
    </lineage>
</organism>
<dbReference type="InterPro" id="IPR001179">
    <property type="entry name" value="PPIase_FKBP_dom"/>
</dbReference>
<evidence type="ECO:0000313" key="10">
    <source>
        <dbReference type="Proteomes" id="UP000030848"/>
    </source>
</evidence>
<dbReference type="OrthoDB" id="25996at2"/>
<feature type="domain" description="PPIase FKBP-type" evidence="8">
    <location>
        <begin position="98"/>
        <end position="189"/>
    </location>
</feature>
<keyword evidence="2 4" id="KW-0697">Rotamase</keyword>
<comment type="similarity">
    <text evidence="5">Belongs to the FKBP-type PPIase family.</text>
</comment>
<dbReference type="Gene3D" id="3.10.50.40">
    <property type="match status" value="1"/>
</dbReference>
<proteinExistence type="inferred from homology"/>
<comment type="catalytic activity">
    <reaction evidence="1 4 5">
        <text>[protein]-peptidylproline (omega=180) = [protein]-peptidylproline (omega=0)</text>
        <dbReference type="Rhea" id="RHEA:16237"/>
        <dbReference type="Rhea" id="RHEA-COMP:10747"/>
        <dbReference type="Rhea" id="RHEA-COMP:10748"/>
        <dbReference type="ChEBI" id="CHEBI:83833"/>
        <dbReference type="ChEBI" id="CHEBI:83834"/>
        <dbReference type="EC" id="5.2.1.8"/>
    </reaction>
</comment>
<dbReference type="EC" id="5.2.1.8" evidence="5"/>
<dbReference type="AlphaFoldDB" id="A0A837D5M9"/>
<dbReference type="RefSeq" id="WP_015785949.1">
    <property type="nucleotide sequence ID" value="NZ_CALJZO010000052.1"/>
</dbReference>
<dbReference type="OMA" id="NTELHYV"/>
<sequence>MRNAGKIITVAAVAAALTACSPPSEQPSDLPPGADPTTSAQPSPTTQQGKACTAEDIEATPSGNAEGYEVTIPRDCEAPTELLTRELQPGNGPAAKSGDELDVDYMIVAWSDGQVKENSFGELGTLSVQLGEDQPGFQGWDEALQGAQQGSQHLIVVPENMSFAQESNHPLYGETLVVVAEVVDIAQVP</sequence>
<gene>
    <name evidence="9" type="ORF">MINT15_29840</name>
</gene>
<evidence type="ECO:0000313" key="9">
    <source>
        <dbReference type="EMBL" id="KHF42782.1"/>
    </source>
</evidence>
<dbReference type="Proteomes" id="UP000030848">
    <property type="component" value="Unassembled WGS sequence"/>
</dbReference>
<protein>
    <recommendedName>
        <fullName evidence="5">Peptidyl-prolyl cis-trans isomerase</fullName>
        <ecNumber evidence="5">5.2.1.8</ecNumber>
    </recommendedName>
</protein>
<evidence type="ECO:0000256" key="1">
    <source>
        <dbReference type="ARBA" id="ARBA00000971"/>
    </source>
</evidence>
<feature type="region of interest" description="Disordered" evidence="6">
    <location>
        <begin position="20"/>
        <end position="67"/>
    </location>
</feature>
<comment type="caution">
    <text evidence="9">The sequence shown here is derived from an EMBL/GenBank/DDBJ whole genome shotgun (WGS) entry which is preliminary data.</text>
</comment>
<evidence type="ECO:0000256" key="6">
    <source>
        <dbReference type="SAM" id="MobiDB-lite"/>
    </source>
</evidence>
<reference evidence="9 10" key="1">
    <citation type="submission" date="2014-10" db="EMBL/GenBank/DDBJ databases">
        <title>Genome sequence of Micropolyspora internatus JCM3315.</title>
        <authorList>
            <person name="Shin S.-K."/>
            <person name="Yi H."/>
        </authorList>
    </citation>
    <scope>NUCLEOTIDE SEQUENCE [LARGE SCALE GENOMIC DNA]</scope>
    <source>
        <strain evidence="9 10">JCM 3315</strain>
    </source>
</reference>
<feature type="signal peptide" evidence="7">
    <location>
        <begin position="1"/>
        <end position="21"/>
    </location>
</feature>
<dbReference type="InterPro" id="IPR046357">
    <property type="entry name" value="PPIase_dom_sf"/>
</dbReference>
<evidence type="ECO:0000256" key="2">
    <source>
        <dbReference type="ARBA" id="ARBA00023110"/>
    </source>
</evidence>
<feature type="compositionally biased region" description="Low complexity" evidence="6">
    <location>
        <begin position="36"/>
        <end position="48"/>
    </location>
</feature>
<name>A0A837D5M9_9PSEU</name>
<dbReference type="PROSITE" id="PS50059">
    <property type="entry name" value="FKBP_PPIASE"/>
    <property type="match status" value="1"/>
</dbReference>
<dbReference type="SUPFAM" id="SSF54534">
    <property type="entry name" value="FKBP-like"/>
    <property type="match status" value="1"/>
</dbReference>
<evidence type="ECO:0000256" key="4">
    <source>
        <dbReference type="PROSITE-ProRule" id="PRU00277"/>
    </source>
</evidence>
<dbReference type="PROSITE" id="PS51257">
    <property type="entry name" value="PROKAR_LIPOPROTEIN"/>
    <property type="match status" value="1"/>
</dbReference>
<evidence type="ECO:0000256" key="7">
    <source>
        <dbReference type="SAM" id="SignalP"/>
    </source>
</evidence>
<dbReference type="Pfam" id="PF00254">
    <property type="entry name" value="FKBP_C"/>
    <property type="match status" value="1"/>
</dbReference>
<evidence type="ECO:0000256" key="5">
    <source>
        <dbReference type="RuleBase" id="RU003915"/>
    </source>
</evidence>
<dbReference type="GO" id="GO:0003755">
    <property type="term" value="F:peptidyl-prolyl cis-trans isomerase activity"/>
    <property type="evidence" value="ECO:0007669"/>
    <property type="project" value="UniProtKB-UniRule"/>
</dbReference>
<evidence type="ECO:0000256" key="3">
    <source>
        <dbReference type="ARBA" id="ARBA00023235"/>
    </source>
</evidence>
<evidence type="ECO:0000259" key="8">
    <source>
        <dbReference type="PROSITE" id="PS50059"/>
    </source>
</evidence>
<dbReference type="EMBL" id="JRZE01000006">
    <property type="protein sequence ID" value="KHF42782.1"/>
    <property type="molecule type" value="Genomic_DNA"/>
</dbReference>
<keyword evidence="3 4" id="KW-0413">Isomerase</keyword>
<keyword evidence="7" id="KW-0732">Signal</keyword>